<organism evidence="1">
    <name type="scientific">viral metagenome</name>
    <dbReference type="NCBI Taxonomy" id="1070528"/>
    <lineage>
        <taxon>unclassified sequences</taxon>
        <taxon>metagenomes</taxon>
        <taxon>organismal metagenomes</taxon>
    </lineage>
</organism>
<name>A0A6M3LB68_9ZZZZ</name>
<dbReference type="AlphaFoldDB" id="A0A6M3LB68"/>
<dbReference type="EMBL" id="MT142919">
    <property type="protein sequence ID" value="QJA90521.1"/>
    <property type="molecule type" value="Genomic_DNA"/>
</dbReference>
<sequence length="100" mass="11427">MPTMNKYTPETPNRREDRVMMLYSTLGEGCKAEIELAEQAICRAAAEICGLTHWDIEQAATAWEDKFLAMLPEQRKSESAAKLRRFAEFAQEKREADDAD</sequence>
<accession>A0A6M3LB68</accession>
<protein>
    <submittedName>
        <fullName evidence="1">Uncharacterized protein</fullName>
    </submittedName>
</protein>
<evidence type="ECO:0000313" key="1">
    <source>
        <dbReference type="EMBL" id="QJA90521.1"/>
    </source>
</evidence>
<proteinExistence type="predicted"/>
<gene>
    <name evidence="1" type="ORF">MM415B02360_0006</name>
</gene>
<reference evidence="1" key="1">
    <citation type="submission" date="2020-03" db="EMBL/GenBank/DDBJ databases">
        <title>The deep terrestrial virosphere.</title>
        <authorList>
            <person name="Holmfeldt K."/>
            <person name="Nilsson E."/>
            <person name="Simone D."/>
            <person name="Lopez-Fernandez M."/>
            <person name="Wu X."/>
            <person name="de Brujin I."/>
            <person name="Lundin D."/>
            <person name="Andersson A."/>
            <person name="Bertilsson S."/>
            <person name="Dopson M."/>
        </authorList>
    </citation>
    <scope>NUCLEOTIDE SEQUENCE</scope>
    <source>
        <strain evidence="1">MM415B02360</strain>
    </source>
</reference>